<protein>
    <submittedName>
        <fullName evidence="2">Uncharacterized protein</fullName>
    </submittedName>
</protein>
<proteinExistence type="predicted"/>
<feature type="compositionally biased region" description="Basic residues" evidence="1">
    <location>
        <begin position="40"/>
        <end position="75"/>
    </location>
</feature>
<dbReference type="EMBL" id="GBRH01208506">
    <property type="protein sequence ID" value="JAD89389.1"/>
    <property type="molecule type" value="Transcribed_RNA"/>
</dbReference>
<name>A0A0A9DLB5_ARUDO</name>
<evidence type="ECO:0000256" key="1">
    <source>
        <dbReference type="SAM" id="MobiDB-lite"/>
    </source>
</evidence>
<sequence length="108" mass="12307">MASALDHRPMSVGLLLCHFMCDMMRTLLITCMQCGRSWRRRTRSSSRRTTRTARGGISRRRRCSGSRRCSPRRLPPRAPTTTRAREPARVIDQPIHGLACTSFLPLVP</sequence>
<reference evidence="2" key="1">
    <citation type="submission" date="2014-09" db="EMBL/GenBank/DDBJ databases">
        <authorList>
            <person name="Magalhaes I.L.F."/>
            <person name="Oliveira U."/>
            <person name="Santos F.R."/>
            <person name="Vidigal T.H.D.A."/>
            <person name="Brescovit A.D."/>
            <person name="Santos A.J."/>
        </authorList>
    </citation>
    <scope>NUCLEOTIDE SEQUENCE</scope>
    <source>
        <tissue evidence="2">Shoot tissue taken approximately 20 cm above the soil surface</tissue>
    </source>
</reference>
<reference evidence="2" key="2">
    <citation type="journal article" date="2015" name="Data Brief">
        <title>Shoot transcriptome of the giant reed, Arundo donax.</title>
        <authorList>
            <person name="Barrero R.A."/>
            <person name="Guerrero F.D."/>
            <person name="Moolhuijzen P."/>
            <person name="Goolsby J.A."/>
            <person name="Tidwell J."/>
            <person name="Bellgard S.E."/>
            <person name="Bellgard M.I."/>
        </authorList>
    </citation>
    <scope>NUCLEOTIDE SEQUENCE</scope>
    <source>
        <tissue evidence="2">Shoot tissue taken approximately 20 cm above the soil surface</tissue>
    </source>
</reference>
<evidence type="ECO:0000313" key="2">
    <source>
        <dbReference type="EMBL" id="JAD89389.1"/>
    </source>
</evidence>
<dbReference type="AlphaFoldDB" id="A0A0A9DLB5"/>
<organism evidence="2">
    <name type="scientific">Arundo donax</name>
    <name type="common">Giant reed</name>
    <name type="synonym">Donax arundinaceus</name>
    <dbReference type="NCBI Taxonomy" id="35708"/>
    <lineage>
        <taxon>Eukaryota</taxon>
        <taxon>Viridiplantae</taxon>
        <taxon>Streptophyta</taxon>
        <taxon>Embryophyta</taxon>
        <taxon>Tracheophyta</taxon>
        <taxon>Spermatophyta</taxon>
        <taxon>Magnoliopsida</taxon>
        <taxon>Liliopsida</taxon>
        <taxon>Poales</taxon>
        <taxon>Poaceae</taxon>
        <taxon>PACMAD clade</taxon>
        <taxon>Arundinoideae</taxon>
        <taxon>Arundineae</taxon>
        <taxon>Arundo</taxon>
    </lineage>
</organism>
<feature type="region of interest" description="Disordered" evidence="1">
    <location>
        <begin position="40"/>
        <end position="88"/>
    </location>
</feature>
<accession>A0A0A9DLB5</accession>